<evidence type="ECO:0000313" key="2">
    <source>
        <dbReference type="EMBL" id="CAH0113406.1"/>
    </source>
</evidence>
<evidence type="ECO:0000313" key="3">
    <source>
        <dbReference type="Proteomes" id="UP000789390"/>
    </source>
</evidence>
<protein>
    <submittedName>
        <fullName evidence="2">Uncharacterized protein</fullName>
    </submittedName>
</protein>
<dbReference type="Proteomes" id="UP000789390">
    <property type="component" value="Unassembled WGS sequence"/>
</dbReference>
<gene>
    <name evidence="2" type="ORF">DGAL_LOCUS17302</name>
</gene>
<evidence type="ECO:0000256" key="1">
    <source>
        <dbReference type="SAM" id="Coils"/>
    </source>
</evidence>
<dbReference type="PANTHER" id="PTHR33053">
    <property type="entry name" value="PROTEIN, PUTATIVE-RELATED"/>
    <property type="match status" value="1"/>
</dbReference>
<dbReference type="PANTHER" id="PTHR33053:SF9">
    <property type="entry name" value="AGAP000105-PA"/>
    <property type="match status" value="1"/>
</dbReference>
<dbReference type="EMBL" id="CAKKLH010000339">
    <property type="protein sequence ID" value="CAH0113406.1"/>
    <property type="molecule type" value="Genomic_DNA"/>
</dbReference>
<keyword evidence="1" id="KW-0175">Coiled coil</keyword>
<dbReference type="AlphaFoldDB" id="A0A8J2S2B5"/>
<sequence>MKLQSISIRGGKNNKGGKIMAIKEDSPGLLFQNAHLLQFINLYKKDKNLLPKSIVEQVVIEKLNTAQEIERAKKNLRGETTEATRDLRVIEEINPENEIAHFEMDANIDSVEMFNNSELAELIPILALFHSVKKSVHSKEKKHILKSSTPILLGYYHGQGKPDIKKFLAPLLQDLKRLNLDNQKEIDRAFLQFTVTLRCIRTDASMRAYLKGVKCHSGYWSCERCIQRGIPWPLRPTSETVEDIPNFNDLGPLMGINFKMVTGFIIDSVHTFDRVVRQLTTSANNYKDAGLRQFLYYLLYPVFHKIIEKKQLENLMLPPQSMLLLGSYNPEPV</sequence>
<organism evidence="2 3">
    <name type="scientific">Daphnia galeata</name>
    <dbReference type="NCBI Taxonomy" id="27404"/>
    <lineage>
        <taxon>Eukaryota</taxon>
        <taxon>Metazoa</taxon>
        <taxon>Ecdysozoa</taxon>
        <taxon>Arthropoda</taxon>
        <taxon>Crustacea</taxon>
        <taxon>Branchiopoda</taxon>
        <taxon>Diplostraca</taxon>
        <taxon>Cladocera</taxon>
        <taxon>Anomopoda</taxon>
        <taxon>Daphniidae</taxon>
        <taxon>Daphnia</taxon>
    </lineage>
</organism>
<proteinExistence type="predicted"/>
<name>A0A8J2S2B5_9CRUS</name>
<feature type="coiled-coil region" evidence="1">
    <location>
        <begin position="59"/>
        <end position="86"/>
    </location>
</feature>
<keyword evidence="3" id="KW-1185">Reference proteome</keyword>
<dbReference type="OrthoDB" id="10062362at2759"/>
<accession>A0A8J2S2B5</accession>
<reference evidence="2" key="1">
    <citation type="submission" date="2021-11" db="EMBL/GenBank/DDBJ databases">
        <authorList>
            <person name="Schell T."/>
        </authorList>
    </citation>
    <scope>NUCLEOTIDE SEQUENCE</scope>
    <source>
        <strain evidence="2">M5</strain>
    </source>
</reference>
<comment type="caution">
    <text evidence="2">The sequence shown here is derived from an EMBL/GenBank/DDBJ whole genome shotgun (WGS) entry which is preliminary data.</text>
</comment>